<feature type="transmembrane region" description="Helical" evidence="1">
    <location>
        <begin position="114"/>
        <end position="133"/>
    </location>
</feature>
<dbReference type="Proteomes" id="UP001163115">
    <property type="component" value="Chromosome"/>
</dbReference>
<feature type="transmembrane region" description="Helical" evidence="1">
    <location>
        <begin position="81"/>
        <end position="102"/>
    </location>
</feature>
<protein>
    <submittedName>
        <fullName evidence="2">DUF5684 domain-containing protein</fullName>
    </submittedName>
</protein>
<dbReference type="InterPro" id="IPR043739">
    <property type="entry name" value="DUF5684"/>
</dbReference>
<keyword evidence="3" id="KW-1185">Reference proteome</keyword>
<dbReference type="Pfam" id="PF18936">
    <property type="entry name" value="DUF5684"/>
    <property type="match status" value="1"/>
</dbReference>
<evidence type="ECO:0000313" key="3">
    <source>
        <dbReference type="Proteomes" id="UP001163115"/>
    </source>
</evidence>
<keyword evidence="1" id="KW-0812">Transmembrane</keyword>
<evidence type="ECO:0000256" key="1">
    <source>
        <dbReference type="SAM" id="Phobius"/>
    </source>
</evidence>
<dbReference type="RefSeq" id="WP_268116059.1">
    <property type="nucleotide sequence ID" value="NZ_CP113524.1"/>
</dbReference>
<keyword evidence="1" id="KW-1133">Transmembrane helix</keyword>
<evidence type="ECO:0000313" key="2">
    <source>
        <dbReference type="EMBL" id="WAJ25148.1"/>
    </source>
</evidence>
<sequence>MDSSLYASLAAFGAFVFVLVIAIGILLIVANWKIFTKAGQPGWATLIPFYNVYVMSQIAFGSAIYFIALIVVWVVSFIGNISGIDFISSLASLAQLVLYIIYCAKISKAFQKSIGFTVGLVVLPVIFFPILGFDSSRYIGPQ</sequence>
<dbReference type="EMBL" id="CP113524">
    <property type="protein sequence ID" value="WAJ25148.1"/>
    <property type="molecule type" value="Genomic_DNA"/>
</dbReference>
<feature type="transmembrane region" description="Helical" evidence="1">
    <location>
        <begin position="6"/>
        <end position="29"/>
    </location>
</feature>
<organism evidence="2 3">
    <name type="scientific">Lacrimispora xylanolytica</name>
    <dbReference type="NCBI Taxonomy" id="29375"/>
    <lineage>
        <taxon>Bacteria</taxon>
        <taxon>Bacillati</taxon>
        <taxon>Bacillota</taxon>
        <taxon>Clostridia</taxon>
        <taxon>Lachnospirales</taxon>
        <taxon>Lachnospiraceae</taxon>
        <taxon>Lacrimispora</taxon>
    </lineage>
</organism>
<gene>
    <name evidence="2" type="ORF">OW255_06455</name>
</gene>
<proteinExistence type="predicted"/>
<accession>A0ABY7AFZ1</accession>
<feature type="transmembrane region" description="Helical" evidence="1">
    <location>
        <begin position="50"/>
        <end position="75"/>
    </location>
</feature>
<name>A0ABY7AFZ1_9FIRM</name>
<reference evidence="2" key="1">
    <citation type="submission" date="2022-11" db="EMBL/GenBank/DDBJ databases">
        <title>Lacrimispora xylanolytica sy1, complete genome.</title>
        <authorList>
            <person name="Choi S."/>
        </authorList>
    </citation>
    <scope>NUCLEOTIDE SEQUENCE</scope>
    <source>
        <strain evidence="2">Sy1</strain>
    </source>
</reference>
<keyword evidence="1" id="KW-0472">Membrane</keyword>